<evidence type="ECO:0000256" key="1">
    <source>
        <dbReference type="SAM" id="MobiDB-lite"/>
    </source>
</evidence>
<gene>
    <name evidence="2" type="ORF">CR513_08424</name>
</gene>
<reference evidence="2" key="1">
    <citation type="submission" date="2018-05" db="EMBL/GenBank/DDBJ databases">
        <title>Draft genome of Mucuna pruriens seed.</title>
        <authorList>
            <person name="Nnadi N.E."/>
            <person name="Vos R."/>
            <person name="Hasami M.H."/>
            <person name="Devisetty U.K."/>
            <person name="Aguiy J.C."/>
        </authorList>
    </citation>
    <scope>NUCLEOTIDE SEQUENCE [LARGE SCALE GENOMIC DNA]</scope>
    <source>
        <strain evidence="2">JCA_2017</strain>
    </source>
</reference>
<feature type="non-terminal residue" evidence="2">
    <location>
        <position position="1"/>
    </location>
</feature>
<proteinExistence type="predicted"/>
<dbReference type="OrthoDB" id="1748369at2759"/>
<protein>
    <recommendedName>
        <fullName evidence="4">Retrotransposon gag domain-containing protein</fullName>
    </recommendedName>
</protein>
<organism evidence="2 3">
    <name type="scientific">Mucuna pruriens</name>
    <name type="common">Velvet bean</name>
    <name type="synonym">Dolichos pruriens</name>
    <dbReference type="NCBI Taxonomy" id="157652"/>
    <lineage>
        <taxon>Eukaryota</taxon>
        <taxon>Viridiplantae</taxon>
        <taxon>Streptophyta</taxon>
        <taxon>Embryophyta</taxon>
        <taxon>Tracheophyta</taxon>
        <taxon>Spermatophyta</taxon>
        <taxon>Magnoliopsida</taxon>
        <taxon>eudicotyledons</taxon>
        <taxon>Gunneridae</taxon>
        <taxon>Pentapetalae</taxon>
        <taxon>rosids</taxon>
        <taxon>fabids</taxon>
        <taxon>Fabales</taxon>
        <taxon>Fabaceae</taxon>
        <taxon>Papilionoideae</taxon>
        <taxon>50 kb inversion clade</taxon>
        <taxon>NPAAA clade</taxon>
        <taxon>indigoferoid/millettioid clade</taxon>
        <taxon>Phaseoleae</taxon>
        <taxon>Mucuna</taxon>
    </lineage>
</organism>
<dbReference type="AlphaFoldDB" id="A0A371HXP5"/>
<evidence type="ECO:0000313" key="2">
    <source>
        <dbReference type="EMBL" id="RDY07464.1"/>
    </source>
</evidence>
<sequence>MQRQLGPSQNNWCEFHRTRGHSTEECKLLKSQIEKLIQDGYMDHFVRRMEEEKRTMNDYSRRDRSWMPGRDCDQAQD</sequence>
<feature type="region of interest" description="Disordered" evidence="1">
    <location>
        <begin position="56"/>
        <end position="77"/>
    </location>
</feature>
<evidence type="ECO:0008006" key="4">
    <source>
        <dbReference type="Google" id="ProtNLM"/>
    </source>
</evidence>
<dbReference type="Proteomes" id="UP000257109">
    <property type="component" value="Unassembled WGS sequence"/>
</dbReference>
<name>A0A371HXP5_MUCPR</name>
<keyword evidence="3" id="KW-1185">Reference proteome</keyword>
<dbReference type="EMBL" id="QJKJ01001461">
    <property type="protein sequence ID" value="RDY07464.1"/>
    <property type="molecule type" value="Genomic_DNA"/>
</dbReference>
<evidence type="ECO:0000313" key="3">
    <source>
        <dbReference type="Proteomes" id="UP000257109"/>
    </source>
</evidence>
<comment type="caution">
    <text evidence="2">The sequence shown here is derived from an EMBL/GenBank/DDBJ whole genome shotgun (WGS) entry which is preliminary data.</text>
</comment>
<accession>A0A371HXP5</accession>